<gene>
    <name evidence="2" type="ORF">AUC60_25135</name>
</gene>
<dbReference type="AlphaFoldDB" id="A0A1Y3NTX9"/>
<dbReference type="Proteomes" id="UP000195440">
    <property type="component" value="Unassembled WGS sequence"/>
</dbReference>
<evidence type="ECO:0000313" key="3">
    <source>
        <dbReference type="Proteomes" id="UP000195440"/>
    </source>
</evidence>
<sequence length="334" mass="36055">MKTMLLLSTAAVAGLLLEFCGFPQGILIGSLLVSALAFSNLRVTPSLRFGLGYVQIILGISTGLVFASWGGQEALFMLPSLFFLLLCLILQVAVSGCWLIKVERWTLKDSLLAVYPGALAAVFDLLESEKASSKVMVVHVIRLLTITMLVSLCIPGDVSIVRVHSRPLDMEIALILLSLTILSLLFGRLLMGFGVPAPFMLTAIITTGICIKLGYLNGFKMPQWSVDLAAFILGILIGSKFKDINFADIVSHGRAAVLSVALMLLVAAVFAGLVSYILESDPFSLWLAYMPGAIETIAIVAFSSGLNVVFILSHHLVRMVLLHVAPALIVRLRR</sequence>
<accession>A0A1Y3NTX9</accession>
<dbReference type="EMBL" id="LOHF01000034">
    <property type="protein sequence ID" value="OUM71075.1"/>
    <property type="molecule type" value="Genomic_DNA"/>
</dbReference>
<feature type="transmembrane region" description="Helical" evidence="1">
    <location>
        <begin position="81"/>
        <end position="101"/>
    </location>
</feature>
<name>A0A1Y3NTX9_9PSED</name>
<feature type="transmembrane region" description="Helical" evidence="1">
    <location>
        <begin position="172"/>
        <end position="191"/>
    </location>
</feature>
<dbReference type="InterPro" id="IPR017516">
    <property type="entry name" value="AbrB_dup"/>
</dbReference>
<dbReference type="InterPro" id="IPR007820">
    <property type="entry name" value="AbrB_fam"/>
</dbReference>
<protein>
    <submittedName>
        <fullName evidence="2">Ammonia monooxygenase</fullName>
    </submittedName>
</protein>
<keyword evidence="1" id="KW-1133">Transmembrane helix</keyword>
<evidence type="ECO:0000313" key="2">
    <source>
        <dbReference type="EMBL" id="OUM71075.1"/>
    </source>
</evidence>
<keyword evidence="1" id="KW-0812">Transmembrane</keyword>
<dbReference type="PANTHER" id="PTHR38457">
    <property type="entry name" value="REGULATOR ABRB-RELATED"/>
    <property type="match status" value="1"/>
</dbReference>
<dbReference type="GO" id="GO:0010468">
    <property type="term" value="P:regulation of gene expression"/>
    <property type="evidence" value="ECO:0007669"/>
    <property type="project" value="InterPro"/>
</dbReference>
<feature type="transmembrane region" description="Helical" evidence="1">
    <location>
        <begin position="140"/>
        <end position="160"/>
    </location>
</feature>
<comment type="caution">
    <text evidence="2">The sequence shown here is derived from an EMBL/GenBank/DDBJ whole genome shotgun (WGS) entry which is preliminary data.</text>
</comment>
<evidence type="ECO:0000256" key="1">
    <source>
        <dbReference type="SAM" id="Phobius"/>
    </source>
</evidence>
<dbReference type="RefSeq" id="WP_087274059.1">
    <property type="nucleotide sequence ID" value="NZ_JBJGBV010000005.1"/>
</dbReference>
<dbReference type="NCBIfam" id="TIGR03082">
    <property type="entry name" value="Gneg_AbrB_dup"/>
    <property type="match status" value="1"/>
</dbReference>
<keyword evidence="2" id="KW-0503">Monooxygenase</keyword>
<dbReference type="GO" id="GO:0004497">
    <property type="term" value="F:monooxygenase activity"/>
    <property type="evidence" value="ECO:0007669"/>
    <property type="project" value="UniProtKB-KW"/>
</dbReference>
<organism evidence="2 3">
    <name type="scientific">Pseudomonas caspiana</name>
    <dbReference type="NCBI Taxonomy" id="1451454"/>
    <lineage>
        <taxon>Bacteria</taxon>
        <taxon>Pseudomonadati</taxon>
        <taxon>Pseudomonadota</taxon>
        <taxon>Gammaproteobacteria</taxon>
        <taxon>Pseudomonadales</taxon>
        <taxon>Pseudomonadaceae</taxon>
        <taxon>Pseudomonas</taxon>
    </lineage>
</organism>
<feature type="transmembrane region" description="Helical" evidence="1">
    <location>
        <begin position="224"/>
        <end position="241"/>
    </location>
</feature>
<reference evidence="2 3" key="1">
    <citation type="journal article" date="2017" name="Syst. Appl. Microbiol.">
        <title>Pseudomonas caspiana sp. nov., a citrus pathogen in the Pseudomonas syringae phylogenetic group.</title>
        <authorList>
            <person name="Busquets A."/>
            <person name="Gomila M."/>
            <person name="Beiki F."/>
            <person name="Mulet M."/>
            <person name="Rahimian H."/>
            <person name="Garcia-Valdes E."/>
            <person name="Lalucat J."/>
        </authorList>
    </citation>
    <scope>NUCLEOTIDE SEQUENCE [LARGE SCALE GENOMIC DNA]</scope>
    <source>
        <strain evidence="2 3">FBF102</strain>
    </source>
</reference>
<keyword evidence="1" id="KW-0472">Membrane</keyword>
<dbReference type="GO" id="GO:0016020">
    <property type="term" value="C:membrane"/>
    <property type="evidence" value="ECO:0007669"/>
    <property type="project" value="InterPro"/>
</dbReference>
<dbReference type="PANTHER" id="PTHR38457:SF1">
    <property type="entry name" value="REGULATOR ABRB-RELATED"/>
    <property type="match status" value="1"/>
</dbReference>
<keyword evidence="3" id="KW-1185">Reference proteome</keyword>
<feature type="transmembrane region" description="Helical" evidence="1">
    <location>
        <begin position="253"/>
        <end position="278"/>
    </location>
</feature>
<feature type="transmembrane region" description="Helical" evidence="1">
    <location>
        <begin position="197"/>
        <end position="217"/>
    </location>
</feature>
<keyword evidence="2" id="KW-0560">Oxidoreductase</keyword>
<dbReference type="Pfam" id="PF05145">
    <property type="entry name" value="AbrB"/>
    <property type="match status" value="1"/>
</dbReference>
<proteinExistence type="predicted"/>
<feature type="transmembrane region" description="Helical" evidence="1">
    <location>
        <begin position="51"/>
        <end position="69"/>
    </location>
</feature>
<dbReference type="OrthoDB" id="7021408at2"/>